<sequence>MGNVELCPRRKRLVRPCPEQAGHAGGLGDAVCTVSPRNRLHVWDMPGVSQPCASCDDVLFTNPLELAAGLLDALTQSLQAEANISDGSEANRERIQHRQTSCAISARIQSAICVGAAMSTVHDPLPEVIYKKLQQALAESRNLKLSNPLQHLQLATLLQAKFLLELCFGCGRASSVSVNRLAVRLFAAMQISDGSTIWSILEELRGCMKRNWQQHKTLEGHRFQVACVVLIIYGLISLLGSRVPETLENSEYSVSAALDEVTTTAQALTMTESHQVSSMRVERSDDNNELGWLVSWMVLHAAGTLFCPKPCNSGQKAIQAWAIKHALDLSTGQPQTETAVALRAVSLLIVWRDKLEGVGEEVLVDVVKALSAASAYSANSPADDYGDLVMMLLEMPSAILGLGRVRCVLHIEPHNVVCVPGMSADHESPILCNDIFKSDYGLSPDQLPLEFLGRDEWREEGGAQSPMIAPWKLEALISRPEAMFTVHDGILQGEDVLMATMTLADAKVRCTSLPNCVGFYSDEPANSDGPVDWHFKAAWNFTPLAGAISYQKERASPLFTRHQGYTLDGADLLVSEMSVEAAKKVCIDLQDCMGFDLKGDPIHDIAVIHFKPGMQLVPDAGSMCYVFQTETRSHALPADGAAFFQLVTEGEQKGCEDVGVSPKSDQRSSKSDQKSSKSDQQAQKLF</sequence>
<evidence type="ECO:0000256" key="1">
    <source>
        <dbReference type="SAM" id="MobiDB-lite"/>
    </source>
</evidence>
<comment type="caution">
    <text evidence="2">The sequence shown here is derived from an EMBL/GenBank/DDBJ whole genome shotgun (WGS) entry which is preliminary data.</text>
</comment>
<name>A0ABP0QZW1_9DINO</name>
<feature type="compositionally biased region" description="Basic and acidic residues" evidence="1">
    <location>
        <begin position="664"/>
        <end position="677"/>
    </location>
</feature>
<protein>
    <submittedName>
        <fullName evidence="2">Uncharacterized protein</fullName>
    </submittedName>
</protein>
<organism evidence="2 3">
    <name type="scientific">Durusdinium trenchii</name>
    <dbReference type="NCBI Taxonomy" id="1381693"/>
    <lineage>
        <taxon>Eukaryota</taxon>
        <taxon>Sar</taxon>
        <taxon>Alveolata</taxon>
        <taxon>Dinophyceae</taxon>
        <taxon>Suessiales</taxon>
        <taxon>Symbiodiniaceae</taxon>
        <taxon>Durusdinium</taxon>
    </lineage>
</organism>
<proteinExistence type="predicted"/>
<accession>A0ABP0QZW1</accession>
<keyword evidence="3" id="KW-1185">Reference proteome</keyword>
<reference evidence="2 3" key="1">
    <citation type="submission" date="2024-02" db="EMBL/GenBank/DDBJ databases">
        <authorList>
            <person name="Chen Y."/>
            <person name="Shah S."/>
            <person name="Dougan E. K."/>
            <person name="Thang M."/>
            <person name="Chan C."/>
        </authorList>
    </citation>
    <scope>NUCLEOTIDE SEQUENCE [LARGE SCALE GENOMIC DNA]</scope>
</reference>
<evidence type="ECO:0000313" key="3">
    <source>
        <dbReference type="Proteomes" id="UP001642484"/>
    </source>
</evidence>
<dbReference type="Proteomes" id="UP001642484">
    <property type="component" value="Unassembled WGS sequence"/>
</dbReference>
<gene>
    <name evidence="2" type="ORF">CCMP2556_LOCUS44646</name>
</gene>
<evidence type="ECO:0000313" key="2">
    <source>
        <dbReference type="EMBL" id="CAK9093410.1"/>
    </source>
</evidence>
<dbReference type="EMBL" id="CAXAMN010025206">
    <property type="protein sequence ID" value="CAK9093410.1"/>
    <property type="molecule type" value="Genomic_DNA"/>
</dbReference>
<feature type="region of interest" description="Disordered" evidence="1">
    <location>
        <begin position="655"/>
        <end position="686"/>
    </location>
</feature>